<dbReference type="Proteomes" id="UP000001203">
    <property type="component" value="Chromosome linear"/>
</dbReference>
<dbReference type="OrthoDB" id="528098at2"/>
<dbReference type="STRING" id="43989.cce_5009"/>
<keyword evidence="2" id="KW-1185">Reference proteome</keyword>
<evidence type="ECO:0008006" key="3">
    <source>
        <dbReference type="Google" id="ProtNLM"/>
    </source>
</evidence>
<sequence length="376" mass="42976">MRTIVSFDAGTSGSKIIARYRSVEYPFEVVEKYFVVNPSVRQLTSRSYRSQLEFSEDARGVSGVVSYVDPSDKEPVYWDVGETATRPGPLLVSDRKCENLLAKILGFLGYLVTQEVDPQELMELDLGILLPWDEFEDRRLLASWLRELLQPTVGFNYNGQPVNNIQLKKIDCKPEGYGIYKHSSSFKPTGVLIIGHSDSSWLYFYKGKMNLKLSQTLPETGMHDFLQELPFPITHELLAAKTIYEAGPNLKSKVLAQLTQTKSEQEIELLQQAIKDAKSQYWSDRRHQFKSLADVEQILVSGGTAHYFSKELNQLFKQLKGVQLEWCTSLMDEFIQKFDIQESARSQLSHRFADCFSYYKTFVAKLQKETLVQTGG</sequence>
<dbReference type="EMBL" id="CP000807">
    <property type="protein sequence ID" value="ACB54355.1"/>
    <property type="molecule type" value="Genomic_DNA"/>
</dbReference>
<name>B1X2J4_CROS5</name>
<dbReference type="KEGG" id="cyt:cce_5009"/>
<gene>
    <name evidence="1" type="ordered locus">cce_5009</name>
</gene>
<accession>B1X2J4</accession>
<reference evidence="1 2" key="1">
    <citation type="journal article" date="2008" name="Proc. Natl. Acad. Sci. U.S.A.">
        <title>The genome of Cyanothece 51142, a unicellular diazotrophic cyanobacterium important in the marine nitrogen cycle.</title>
        <authorList>
            <person name="Welsh E.A."/>
            <person name="Liberton M."/>
            <person name="Stoeckel J."/>
            <person name="Loh T."/>
            <person name="Elvitigala T."/>
            <person name="Wang C."/>
            <person name="Wollam A."/>
            <person name="Fulton R.S."/>
            <person name="Clifton S.W."/>
            <person name="Jacobs J.M."/>
            <person name="Aurora R."/>
            <person name="Ghosh B.K."/>
            <person name="Sherman L.A."/>
            <person name="Smith R.D."/>
            <person name="Wilson R.K."/>
            <person name="Pakrasi H.B."/>
        </authorList>
    </citation>
    <scope>NUCLEOTIDE SEQUENCE [LARGE SCALE GENOMIC DNA]</scope>
    <source>
        <strain evidence="2">ATCC 51142 / BH68</strain>
    </source>
</reference>
<dbReference type="AlphaFoldDB" id="B1X2J4"/>
<dbReference type="RefSeq" id="WP_009546232.1">
    <property type="nucleotide sequence ID" value="NC_010547.1"/>
</dbReference>
<protein>
    <recommendedName>
        <fullName evidence="3">Actin-like protein N-terminal domain-containing protein</fullName>
    </recommendedName>
</protein>
<evidence type="ECO:0000313" key="1">
    <source>
        <dbReference type="EMBL" id="ACB54355.1"/>
    </source>
</evidence>
<dbReference type="eggNOG" id="ENOG5033NH4">
    <property type="taxonomic scope" value="Bacteria"/>
</dbReference>
<dbReference type="Gene3D" id="3.30.420.40">
    <property type="match status" value="1"/>
</dbReference>
<evidence type="ECO:0000313" key="2">
    <source>
        <dbReference type="Proteomes" id="UP000001203"/>
    </source>
</evidence>
<organism evidence="1 2">
    <name type="scientific">Crocosphaera subtropica (strain ATCC 51142 / BH68)</name>
    <name type="common">Cyanothece sp. (strain ATCC 51142)</name>
    <dbReference type="NCBI Taxonomy" id="43989"/>
    <lineage>
        <taxon>Bacteria</taxon>
        <taxon>Bacillati</taxon>
        <taxon>Cyanobacteriota</taxon>
        <taxon>Cyanophyceae</taxon>
        <taxon>Oscillatoriophycideae</taxon>
        <taxon>Chroococcales</taxon>
        <taxon>Aphanothecaceae</taxon>
        <taxon>Crocosphaera</taxon>
        <taxon>Crocosphaera subtropica</taxon>
    </lineage>
</organism>
<dbReference type="CDD" id="cd10227">
    <property type="entry name" value="ASKHA_NBD_ParM-like"/>
    <property type="match status" value="1"/>
</dbReference>
<dbReference type="HOGENOM" id="CLU_675642_0_0_3"/>
<proteinExistence type="predicted"/>